<sequence length="321" mass="34641">MQTLTKRIDDLFSAEAPYLTDGGLETTLIFHYGLDLPCFAAFPLLDSAEGRGHLETYYGTYAEIARRAETGFVLDVPSWRASPDWGAELGYGADDLERVNREGAEFAQSLRRKWETETTPILVNGVVGPRGDGYVLDVAMTRGEAETFHAPQIAALVSGGVEMVTAVTMTYVDEAIGVALAAIALSVPVVISFTVETDGRLPSGQPLRDAIAEVDAATESGVLYFMINCAHPDHFKGDVAGDGAWRYRLGGLRSNASRLSHEELDNAEDLDAGDPVEFGQLNRALMADLPNIRVLGGCCGTDDRHIHCIAHGGHRKHDHAA</sequence>
<dbReference type="STRING" id="571298.SAMN04488026_10659"/>
<evidence type="ECO:0000256" key="3">
    <source>
        <dbReference type="PROSITE-ProRule" id="PRU00333"/>
    </source>
</evidence>
<gene>
    <name evidence="5" type="ORF">SAMN04488026_10659</name>
</gene>
<dbReference type="PANTHER" id="PTHR11103">
    <property type="entry name" value="SLR1189 PROTEIN"/>
    <property type="match status" value="1"/>
</dbReference>
<dbReference type="SUPFAM" id="SSF82282">
    <property type="entry name" value="Homocysteine S-methyltransferase"/>
    <property type="match status" value="1"/>
</dbReference>
<keyword evidence="6" id="KW-1185">Reference proteome</keyword>
<dbReference type="AlphaFoldDB" id="A0A1G9GV63"/>
<dbReference type="OrthoDB" id="9803687at2"/>
<name>A0A1G9GV63_9RHOB</name>
<keyword evidence="3" id="KW-0862">Zinc</keyword>
<keyword evidence="2 3" id="KW-0808">Transferase</keyword>
<evidence type="ECO:0000313" key="5">
    <source>
        <dbReference type="EMBL" id="SDL04163.1"/>
    </source>
</evidence>
<evidence type="ECO:0000313" key="6">
    <source>
        <dbReference type="Proteomes" id="UP000199382"/>
    </source>
</evidence>
<dbReference type="GO" id="GO:0008168">
    <property type="term" value="F:methyltransferase activity"/>
    <property type="evidence" value="ECO:0007669"/>
    <property type="project" value="UniProtKB-UniRule"/>
</dbReference>
<dbReference type="InterPro" id="IPR036589">
    <property type="entry name" value="HCY_dom_sf"/>
</dbReference>
<evidence type="ECO:0000256" key="1">
    <source>
        <dbReference type="ARBA" id="ARBA00022603"/>
    </source>
</evidence>
<dbReference type="GO" id="GO:0046872">
    <property type="term" value="F:metal ion binding"/>
    <property type="evidence" value="ECO:0007669"/>
    <property type="project" value="UniProtKB-KW"/>
</dbReference>
<organism evidence="5 6">
    <name type="scientific">Aliiruegeria lutimaris</name>
    <dbReference type="NCBI Taxonomy" id="571298"/>
    <lineage>
        <taxon>Bacteria</taxon>
        <taxon>Pseudomonadati</taxon>
        <taxon>Pseudomonadota</taxon>
        <taxon>Alphaproteobacteria</taxon>
        <taxon>Rhodobacterales</taxon>
        <taxon>Roseobacteraceae</taxon>
        <taxon>Aliiruegeria</taxon>
    </lineage>
</organism>
<comment type="cofactor">
    <cofactor evidence="3">
        <name>Zn(2+)</name>
        <dbReference type="ChEBI" id="CHEBI:29105"/>
    </cofactor>
</comment>
<reference evidence="5 6" key="1">
    <citation type="submission" date="2016-10" db="EMBL/GenBank/DDBJ databases">
        <authorList>
            <person name="de Groot N.N."/>
        </authorList>
    </citation>
    <scope>NUCLEOTIDE SEQUENCE [LARGE SCALE GENOMIC DNA]</scope>
    <source>
        <strain evidence="5 6">DSM 25294</strain>
    </source>
</reference>
<dbReference type="EMBL" id="FNEK01000065">
    <property type="protein sequence ID" value="SDL04163.1"/>
    <property type="molecule type" value="Genomic_DNA"/>
</dbReference>
<dbReference type="RefSeq" id="WP_093162343.1">
    <property type="nucleotide sequence ID" value="NZ_FNEK01000065.1"/>
</dbReference>
<evidence type="ECO:0000256" key="2">
    <source>
        <dbReference type="ARBA" id="ARBA00022679"/>
    </source>
</evidence>
<dbReference type="Proteomes" id="UP000199382">
    <property type="component" value="Unassembled WGS sequence"/>
</dbReference>
<feature type="binding site" evidence="3">
    <location>
        <position position="299"/>
    </location>
    <ligand>
        <name>Zn(2+)</name>
        <dbReference type="ChEBI" id="CHEBI:29105"/>
    </ligand>
</feature>
<dbReference type="Gene3D" id="3.20.20.330">
    <property type="entry name" value="Homocysteine-binding-like domain"/>
    <property type="match status" value="1"/>
</dbReference>
<feature type="domain" description="Hcy-binding" evidence="4">
    <location>
        <begin position="6"/>
        <end position="313"/>
    </location>
</feature>
<keyword evidence="3" id="KW-0479">Metal-binding</keyword>
<dbReference type="PANTHER" id="PTHR11103:SF18">
    <property type="entry name" value="SLR1189 PROTEIN"/>
    <property type="match status" value="1"/>
</dbReference>
<dbReference type="Pfam" id="PF02574">
    <property type="entry name" value="S-methyl_trans"/>
    <property type="match status" value="1"/>
</dbReference>
<feature type="binding site" evidence="3">
    <location>
        <position position="229"/>
    </location>
    <ligand>
        <name>Zn(2+)</name>
        <dbReference type="ChEBI" id="CHEBI:29105"/>
    </ligand>
</feature>
<evidence type="ECO:0000259" key="4">
    <source>
        <dbReference type="PROSITE" id="PS50970"/>
    </source>
</evidence>
<keyword evidence="1 3" id="KW-0489">Methyltransferase</keyword>
<dbReference type="PROSITE" id="PS50970">
    <property type="entry name" value="HCY"/>
    <property type="match status" value="1"/>
</dbReference>
<feature type="binding site" evidence="3">
    <location>
        <position position="298"/>
    </location>
    <ligand>
        <name>Zn(2+)</name>
        <dbReference type="ChEBI" id="CHEBI:29105"/>
    </ligand>
</feature>
<proteinExistence type="predicted"/>
<dbReference type="GO" id="GO:0032259">
    <property type="term" value="P:methylation"/>
    <property type="evidence" value="ECO:0007669"/>
    <property type="project" value="UniProtKB-KW"/>
</dbReference>
<protein>
    <submittedName>
        <fullName evidence="5">Homocysteine S-methyltransferase</fullName>
    </submittedName>
</protein>
<dbReference type="InterPro" id="IPR003726">
    <property type="entry name" value="HCY_dom"/>
</dbReference>
<accession>A0A1G9GV63</accession>